<dbReference type="AlphaFoldDB" id="A0A8X6FFA8"/>
<keyword evidence="3" id="KW-1185">Reference proteome</keyword>
<gene>
    <name evidence="2" type="primary">AVEN_233137_1</name>
    <name evidence="2" type="ORF">TNCT_283031</name>
</gene>
<name>A0A8X6FFA8_TRICU</name>
<dbReference type="OrthoDB" id="6284596at2759"/>
<dbReference type="EMBL" id="BMAO01031986">
    <property type="protein sequence ID" value="GFQ79030.1"/>
    <property type="molecule type" value="Genomic_DNA"/>
</dbReference>
<evidence type="ECO:0000313" key="3">
    <source>
        <dbReference type="Proteomes" id="UP000887116"/>
    </source>
</evidence>
<protein>
    <submittedName>
        <fullName evidence="2">Uncharacterized protein</fullName>
    </submittedName>
</protein>
<sequence>MIARPALAAPQPVSMPPQKIRLSDSPVSQPPQKIHFPDPPVSQPPVQIHFPDPPVPQPPVQIHFPDPPVAQPPQQIQFPDPPVQFLEPPQQIQFPDPPNAQPPQQIQFPDPPVETSFDHLMSNLRAFQQSLNFDSGDDSKKRQDALLKFLKTEVESEEWVNLDMTGFDLTDATSYKRESKLKKDKIFTSASLLTSSVGAENFYVYCSRKHEPTNCFKAQKISYNEKLKVLKDNGYGFKCLKVGHRVGKCRYFVKCLCSYMHRVSQIKM</sequence>
<feature type="region of interest" description="Disordered" evidence="1">
    <location>
        <begin position="1"/>
        <end position="113"/>
    </location>
</feature>
<evidence type="ECO:0000313" key="2">
    <source>
        <dbReference type="EMBL" id="GFQ79030.1"/>
    </source>
</evidence>
<organism evidence="2 3">
    <name type="scientific">Trichonephila clavata</name>
    <name type="common">Joro spider</name>
    <name type="synonym">Nephila clavata</name>
    <dbReference type="NCBI Taxonomy" id="2740835"/>
    <lineage>
        <taxon>Eukaryota</taxon>
        <taxon>Metazoa</taxon>
        <taxon>Ecdysozoa</taxon>
        <taxon>Arthropoda</taxon>
        <taxon>Chelicerata</taxon>
        <taxon>Arachnida</taxon>
        <taxon>Araneae</taxon>
        <taxon>Araneomorphae</taxon>
        <taxon>Entelegynae</taxon>
        <taxon>Araneoidea</taxon>
        <taxon>Nephilidae</taxon>
        <taxon>Trichonephila</taxon>
    </lineage>
</organism>
<dbReference type="Proteomes" id="UP000887116">
    <property type="component" value="Unassembled WGS sequence"/>
</dbReference>
<proteinExistence type="predicted"/>
<evidence type="ECO:0000256" key="1">
    <source>
        <dbReference type="SAM" id="MobiDB-lite"/>
    </source>
</evidence>
<accession>A0A8X6FFA8</accession>
<reference evidence="2" key="1">
    <citation type="submission" date="2020-07" db="EMBL/GenBank/DDBJ databases">
        <title>Multicomponent nature underlies the extraordinary mechanical properties of spider dragline silk.</title>
        <authorList>
            <person name="Kono N."/>
            <person name="Nakamura H."/>
            <person name="Mori M."/>
            <person name="Yoshida Y."/>
            <person name="Ohtoshi R."/>
            <person name="Malay A.D."/>
            <person name="Moran D.A.P."/>
            <person name="Tomita M."/>
            <person name="Numata K."/>
            <person name="Arakawa K."/>
        </authorList>
    </citation>
    <scope>NUCLEOTIDE SEQUENCE</scope>
</reference>
<comment type="caution">
    <text evidence="2">The sequence shown here is derived from an EMBL/GenBank/DDBJ whole genome shotgun (WGS) entry which is preliminary data.</text>
</comment>
<feature type="compositionally biased region" description="Pro residues" evidence="1">
    <location>
        <begin position="51"/>
        <end position="71"/>
    </location>
</feature>